<dbReference type="Gene3D" id="3.40.50.2300">
    <property type="match status" value="2"/>
</dbReference>
<evidence type="ECO:0000313" key="6">
    <source>
        <dbReference type="EMBL" id="MDC0681496.1"/>
    </source>
</evidence>
<name>A0ABT5C4Z8_9BACT</name>
<dbReference type="PANTHER" id="PTHR46847:SF1">
    <property type="entry name" value="D-ALLOSE-BINDING PERIPLASMIC PROTEIN-RELATED"/>
    <property type="match status" value="1"/>
</dbReference>
<feature type="domain" description="Periplasmic binding protein" evidence="5">
    <location>
        <begin position="43"/>
        <end position="304"/>
    </location>
</feature>
<comment type="subcellular location">
    <subcellularLocation>
        <location evidence="1">Cell envelope</location>
    </subcellularLocation>
</comment>
<feature type="signal peptide" evidence="4">
    <location>
        <begin position="1"/>
        <end position="16"/>
    </location>
</feature>
<reference evidence="6 7" key="1">
    <citation type="submission" date="2023-01" db="EMBL/GenBank/DDBJ databases">
        <title>Minimal conservation of predation-associated metabolite biosynthetic gene clusters underscores biosynthetic potential of Myxococcota including descriptions for ten novel species: Archangium lansinium sp. nov., Myxococcus landrumus sp. nov., Nannocystis bai.</title>
        <authorList>
            <person name="Ahearne A."/>
            <person name="Stevens C."/>
            <person name="Dowd S."/>
        </authorList>
    </citation>
    <scope>NUCLEOTIDE SEQUENCE [LARGE SCALE GENOMIC DNA]</scope>
    <source>
        <strain evidence="6 7">WIWO2</strain>
    </source>
</reference>
<dbReference type="SUPFAM" id="SSF53822">
    <property type="entry name" value="Periplasmic binding protein-like I"/>
    <property type="match status" value="1"/>
</dbReference>
<dbReference type="InterPro" id="IPR025997">
    <property type="entry name" value="SBP_2_dom"/>
</dbReference>
<evidence type="ECO:0000256" key="3">
    <source>
        <dbReference type="ARBA" id="ARBA00022729"/>
    </source>
</evidence>
<comment type="caution">
    <text evidence="6">The sequence shown here is derived from an EMBL/GenBank/DDBJ whole genome shotgun (WGS) entry which is preliminary data.</text>
</comment>
<evidence type="ECO:0000256" key="4">
    <source>
        <dbReference type="SAM" id="SignalP"/>
    </source>
</evidence>
<keyword evidence="7" id="KW-1185">Reference proteome</keyword>
<accession>A0ABT5C4Z8</accession>
<evidence type="ECO:0000313" key="7">
    <source>
        <dbReference type="Proteomes" id="UP001217485"/>
    </source>
</evidence>
<protein>
    <submittedName>
        <fullName evidence="6">Substrate-binding domain-containing protein</fullName>
    </submittedName>
</protein>
<dbReference type="RefSeq" id="WP_272098623.1">
    <property type="nucleotide sequence ID" value="NZ_JAQNDK010000003.1"/>
</dbReference>
<evidence type="ECO:0000256" key="2">
    <source>
        <dbReference type="ARBA" id="ARBA00007639"/>
    </source>
</evidence>
<proteinExistence type="inferred from homology"/>
<gene>
    <name evidence="6" type="ORF">POL72_27395</name>
</gene>
<dbReference type="PANTHER" id="PTHR46847">
    <property type="entry name" value="D-ALLOSE-BINDING PERIPLASMIC PROTEIN-RELATED"/>
    <property type="match status" value="1"/>
</dbReference>
<sequence>MSVHVVVCAFAIAVLAACSKTSSSATTSTDAGLGATGGARLRIAVVPKGTTHEFWKSVHAGAVKASRELDVDVVWKGPLREDDLKAQVDVVSSFVAQGVSGIVLAPLDATALRAPVRAAAQAKIPVVVFDSDLASDDHVSFVATDNEAAGRLAGEHLGKAIGENGNVVVLRYQEGSASTQHREKGFLDAVRAMPGVTVASENQYGGATTESAFHKSESLLLAQRAAEGAVAGVFTPNESTTFGMLQALRKTNVARKVKFVGFDASEKLLGALREGDIEALVVQNPFNMGYVAIKTMVAHLHGEKVEARIDTGSRVVTRQDLDDPAVQAIVRPDLARWLGE</sequence>
<dbReference type="Pfam" id="PF13407">
    <property type="entry name" value="Peripla_BP_4"/>
    <property type="match status" value="1"/>
</dbReference>
<evidence type="ECO:0000259" key="5">
    <source>
        <dbReference type="Pfam" id="PF13407"/>
    </source>
</evidence>
<dbReference type="InterPro" id="IPR028082">
    <property type="entry name" value="Peripla_BP_I"/>
</dbReference>
<keyword evidence="3 4" id="KW-0732">Signal</keyword>
<comment type="similarity">
    <text evidence="2">Belongs to the bacterial solute-binding protein 2 family.</text>
</comment>
<evidence type="ECO:0000256" key="1">
    <source>
        <dbReference type="ARBA" id="ARBA00004196"/>
    </source>
</evidence>
<dbReference type="Proteomes" id="UP001217485">
    <property type="component" value="Unassembled WGS sequence"/>
</dbReference>
<dbReference type="EMBL" id="JAQNDK010000003">
    <property type="protein sequence ID" value="MDC0681496.1"/>
    <property type="molecule type" value="Genomic_DNA"/>
</dbReference>
<dbReference type="CDD" id="cd20004">
    <property type="entry name" value="PBP1_ABC_sugar_binding-like"/>
    <property type="match status" value="1"/>
</dbReference>
<organism evidence="6 7">
    <name type="scientific">Sorangium atrum</name>
    <dbReference type="NCBI Taxonomy" id="2995308"/>
    <lineage>
        <taxon>Bacteria</taxon>
        <taxon>Pseudomonadati</taxon>
        <taxon>Myxococcota</taxon>
        <taxon>Polyangia</taxon>
        <taxon>Polyangiales</taxon>
        <taxon>Polyangiaceae</taxon>
        <taxon>Sorangium</taxon>
    </lineage>
</organism>
<feature type="chain" id="PRO_5045053672" evidence="4">
    <location>
        <begin position="17"/>
        <end position="340"/>
    </location>
</feature>